<feature type="region of interest" description="Disordered" evidence="1">
    <location>
        <begin position="47"/>
        <end position="72"/>
    </location>
</feature>
<dbReference type="EMBL" id="JAVIIZ010000040">
    <property type="protein sequence ID" value="MDX8476703.1"/>
    <property type="molecule type" value="Genomic_DNA"/>
</dbReference>
<name>A0ABU4XQ56_9HYPH</name>
<organism evidence="2 3">
    <name type="scientific">Mesorhizobium dulcispinae</name>
    <dbReference type="NCBI Taxonomy" id="3072316"/>
    <lineage>
        <taxon>Bacteria</taxon>
        <taxon>Pseudomonadati</taxon>
        <taxon>Pseudomonadota</taxon>
        <taxon>Alphaproteobacteria</taxon>
        <taxon>Hyphomicrobiales</taxon>
        <taxon>Phyllobacteriaceae</taxon>
        <taxon>Mesorhizobium</taxon>
    </lineage>
</organism>
<protein>
    <submittedName>
        <fullName evidence="2">Uncharacterized protein</fullName>
    </submittedName>
</protein>
<gene>
    <name evidence="2" type="ORF">RFM27_32050</name>
</gene>
<feature type="compositionally biased region" description="Polar residues" evidence="1">
    <location>
        <begin position="62"/>
        <end position="72"/>
    </location>
</feature>
<evidence type="ECO:0000313" key="3">
    <source>
        <dbReference type="Proteomes" id="UP001271780"/>
    </source>
</evidence>
<comment type="caution">
    <text evidence="2">The sequence shown here is derived from an EMBL/GenBank/DDBJ whole genome shotgun (WGS) entry which is preliminary data.</text>
</comment>
<reference evidence="2 3" key="1">
    <citation type="submission" date="2023-08" db="EMBL/GenBank/DDBJ databases">
        <title>Implementing the SeqCode for naming new Mesorhizobium species isolated from Vachellia karroo root nodules.</title>
        <authorList>
            <person name="Van Lill M."/>
        </authorList>
    </citation>
    <scope>NUCLEOTIDE SEQUENCE [LARGE SCALE GENOMIC DNA]</scope>
    <source>
        <strain evidence="2 3">VK23A</strain>
    </source>
</reference>
<evidence type="ECO:0000256" key="1">
    <source>
        <dbReference type="SAM" id="MobiDB-lite"/>
    </source>
</evidence>
<sequence>MTTNTVRELIVGFDLKADDDDHLSRRERQLRAAISDVKATLINFQKRTSPAPAPELRGCGPTEQSLRASATA</sequence>
<evidence type="ECO:0000313" key="2">
    <source>
        <dbReference type="EMBL" id="MDX8476703.1"/>
    </source>
</evidence>
<dbReference type="RefSeq" id="WP_320265827.1">
    <property type="nucleotide sequence ID" value="NZ_JAVIIX010000038.1"/>
</dbReference>
<proteinExistence type="predicted"/>
<keyword evidence="3" id="KW-1185">Reference proteome</keyword>
<accession>A0ABU4XQ56</accession>
<dbReference type="Proteomes" id="UP001271780">
    <property type="component" value="Unassembled WGS sequence"/>
</dbReference>